<evidence type="ECO:0000256" key="1">
    <source>
        <dbReference type="SAM" id="MobiDB-lite"/>
    </source>
</evidence>
<name>A0A0E0FZV3_ORYNI</name>
<reference evidence="2" key="1">
    <citation type="submission" date="2015-04" db="UniProtKB">
        <authorList>
            <consortium name="EnsemblPlants"/>
        </authorList>
    </citation>
    <scope>IDENTIFICATION</scope>
    <source>
        <strain evidence="2">SL10</strain>
    </source>
</reference>
<protein>
    <submittedName>
        <fullName evidence="2">Uncharacterized protein</fullName>
    </submittedName>
</protein>
<dbReference type="EnsemblPlants" id="ONIVA02G00380.1">
    <property type="protein sequence ID" value="ONIVA02G00380.1"/>
    <property type="gene ID" value="ONIVA02G00380"/>
</dbReference>
<feature type="region of interest" description="Disordered" evidence="1">
    <location>
        <begin position="56"/>
        <end position="79"/>
    </location>
</feature>
<evidence type="ECO:0000313" key="2">
    <source>
        <dbReference type="EnsemblPlants" id="ONIVA02G00380.1"/>
    </source>
</evidence>
<dbReference type="AlphaFoldDB" id="A0A0E0FZV3"/>
<organism evidence="2">
    <name type="scientific">Oryza nivara</name>
    <name type="common">Indian wild rice</name>
    <name type="synonym">Oryza sativa f. spontanea</name>
    <dbReference type="NCBI Taxonomy" id="4536"/>
    <lineage>
        <taxon>Eukaryota</taxon>
        <taxon>Viridiplantae</taxon>
        <taxon>Streptophyta</taxon>
        <taxon>Embryophyta</taxon>
        <taxon>Tracheophyta</taxon>
        <taxon>Spermatophyta</taxon>
        <taxon>Magnoliopsida</taxon>
        <taxon>Liliopsida</taxon>
        <taxon>Poales</taxon>
        <taxon>Poaceae</taxon>
        <taxon>BOP clade</taxon>
        <taxon>Oryzoideae</taxon>
        <taxon>Oryzeae</taxon>
        <taxon>Oryzinae</taxon>
        <taxon>Oryza</taxon>
    </lineage>
</organism>
<reference evidence="2" key="2">
    <citation type="submission" date="2018-04" db="EMBL/GenBank/DDBJ databases">
        <title>OnivRS2 (Oryza nivara Reference Sequence Version 2).</title>
        <authorList>
            <person name="Zhang J."/>
            <person name="Kudrna D."/>
            <person name="Lee S."/>
            <person name="Talag J."/>
            <person name="Rajasekar S."/>
            <person name="Welchert J."/>
            <person name="Hsing Y.-I."/>
            <person name="Wing R.A."/>
        </authorList>
    </citation>
    <scope>NUCLEOTIDE SEQUENCE [LARGE SCALE GENOMIC DNA]</scope>
    <source>
        <strain evidence="2">SL10</strain>
    </source>
</reference>
<proteinExistence type="predicted"/>
<dbReference type="Gramene" id="ONIVA02G00380.1">
    <property type="protein sequence ID" value="ONIVA02G00380.1"/>
    <property type="gene ID" value="ONIVA02G00380"/>
</dbReference>
<accession>A0A0E0FZV3</accession>
<dbReference type="HOGENOM" id="CLU_2363324_0_0_1"/>
<dbReference type="Proteomes" id="UP000006591">
    <property type="component" value="Chromosome 2"/>
</dbReference>
<keyword evidence="3" id="KW-1185">Reference proteome</keyword>
<evidence type="ECO:0000313" key="3">
    <source>
        <dbReference type="Proteomes" id="UP000006591"/>
    </source>
</evidence>
<sequence>MPPAWLHASTLQLQYKLLQKIQIKKLAISIQNNHHHYAESLLVVAMRCKLPGPGQGRGCSSVKEDATHSSSSTLHTARCMTDKDASMDQSAAYAFA</sequence>